<comment type="caution">
    <text evidence="3">The sequence shown here is derived from an EMBL/GenBank/DDBJ whole genome shotgun (WGS) entry which is preliminary data.</text>
</comment>
<keyword evidence="2" id="KW-1133">Transmembrane helix</keyword>
<evidence type="ECO:0000313" key="4">
    <source>
        <dbReference type="Proteomes" id="UP001058974"/>
    </source>
</evidence>
<sequence length="235" mass="26163">KKSFVRNFREKKEFGSLVAVHGKQSLICLVKKRMSEGGAAANGSSPKLYAHKPRKAQLKQFRGQHKPKEFSSPPVMGTQTATLPPPPPPPPKESFIRRYKFLWPMLLAVNLGVGVYLFARTSTKKKDAAEEEKDAANQIPANGTTSLVSANGTSTPISVKDALALLAERSVSPPSYANPAIKREPIPEGQQRELFKWILEEKRKIKPKDEEEKKRIEEEKALLKSLIRSKSIPSI</sequence>
<accession>A0A9D4XLE5</accession>
<proteinExistence type="predicted"/>
<organism evidence="3 4">
    <name type="scientific">Pisum sativum</name>
    <name type="common">Garden pea</name>
    <name type="synonym">Lathyrus oleraceus</name>
    <dbReference type="NCBI Taxonomy" id="3888"/>
    <lineage>
        <taxon>Eukaryota</taxon>
        <taxon>Viridiplantae</taxon>
        <taxon>Streptophyta</taxon>
        <taxon>Embryophyta</taxon>
        <taxon>Tracheophyta</taxon>
        <taxon>Spermatophyta</taxon>
        <taxon>Magnoliopsida</taxon>
        <taxon>eudicotyledons</taxon>
        <taxon>Gunneridae</taxon>
        <taxon>Pentapetalae</taxon>
        <taxon>rosids</taxon>
        <taxon>fabids</taxon>
        <taxon>Fabales</taxon>
        <taxon>Fabaceae</taxon>
        <taxon>Papilionoideae</taxon>
        <taxon>50 kb inversion clade</taxon>
        <taxon>NPAAA clade</taxon>
        <taxon>Hologalegina</taxon>
        <taxon>IRL clade</taxon>
        <taxon>Fabeae</taxon>
        <taxon>Lathyrus</taxon>
    </lineage>
</organism>
<feature type="region of interest" description="Disordered" evidence="1">
    <location>
        <begin position="37"/>
        <end position="91"/>
    </location>
</feature>
<feature type="transmembrane region" description="Helical" evidence="2">
    <location>
        <begin position="101"/>
        <end position="119"/>
    </location>
</feature>
<evidence type="ECO:0000256" key="1">
    <source>
        <dbReference type="SAM" id="MobiDB-lite"/>
    </source>
</evidence>
<dbReference type="PANTHER" id="PTHR34364:SF1">
    <property type="entry name" value="WAS_WASL-INTERACTING FAMILY PROTEIN"/>
    <property type="match status" value="1"/>
</dbReference>
<feature type="compositionally biased region" description="Polar residues" evidence="1">
    <location>
        <begin position="139"/>
        <end position="153"/>
    </location>
</feature>
<protein>
    <submittedName>
        <fullName evidence="3">Uncharacterized protein</fullName>
    </submittedName>
</protein>
<reference evidence="3 4" key="1">
    <citation type="journal article" date="2022" name="Nat. Genet.">
        <title>Improved pea reference genome and pan-genome highlight genomic features and evolutionary characteristics.</title>
        <authorList>
            <person name="Yang T."/>
            <person name="Liu R."/>
            <person name="Luo Y."/>
            <person name="Hu S."/>
            <person name="Wang D."/>
            <person name="Wang C."/>
            <person name="Pandey M.K."/>
            <person name="Ge S."/>
            <person name="Xu Q."/>
            <person name="Li N."/>
            <person name="Li G."/>
            <person name="Huang Y."/>
            <person name="Saxena R.K."/>
            <person name="Ji Y."/>
            <person name="Li M."/>
            <person name="Yan X."/>
            <person name="He Y."/>
            <person name="Liu Y."/>
            <person name="Wang X."/>
            <person name="Xiang C."/>
            <person name="Varshney R.K."/>
            <person name="Ding H."/>
            <person name="Gao S."/>
            <person name="Zong X."/>
        </authorList>
    </citation>
    <scope>NUCLEOTIDE SEQUENCE [LARGE SCALE GENOMIC DNA]</scope>
    <source>
        <strain evidence="3 4">cv. Zhongwan 6</strain>
    </source>
</reference>
<name>A0A9D4XLE5_PEA</name>
<feature type="non-terminal residue" evidence="3">
    <location>
        <position position="1"/>
    </location>
</feature>
<feature type="compositionally biased region" description="Basic residues" evidence="1">
    <location>
        <begin position="49"/>
        <end position="65"/>
    </location>
</feature>
<feature type="region of interest" description="Disordered" evidence="1">
    <location>
        <begin position="129"/>
        <end position="153"/>
    </location>
</feature>
<dbReference type="Proteomes" id="UP001058974">
    <property type="component" value="Chromosome 4"/>
</dbReference>
<dbReference type="PANTHER" id="PTHR34364">
    <property type="entry name" value="WAS/WASL-INTERACTING FAMILY PROTEIN"/>
    <property type="match status" value="1"/>
</dbReference>
<dbReference type="AlphaFoldDB" id="A0A9D4XLE5"/>
<keyword evidence="4" id="KW-1185">Reference proteome</keyword>
<evidence type="ECO:0000313" key="3">
    <source>
        <dbReference type="EMBL" id="KAI5422657.1"/>
    </source>
</evidence>
<dbReference type="Gramene" id="Psat04G0591300-T1">
    <property type="protein sequence ID" value="KAI5422657.1"/>
    <property type="gene ID" value="KIW84_045913"/>
</dbReference>
<gene>
    <name evidence="3" type="ORF">KIW84_045913</name>
</gene>
<keyword evidence="2" id="KW-0812">Transmembrane</keyword>
<keyword evidence="2" id="KW-0472">Membrane</keyword>
<dbReference type="EMBL" id="JAMSHJ010000004">
    <property type="protein sequence ID" value="KAI5422657.1"/>
    <property type="molecule type" value="Genomic_DNA"/>
</dbReference>
<evidence type="ECO:0000256" key="2">
    <source>
        <dbReference type="SAM" id="Phobius"/>
    </source>
</evidence>